<dbReference type="PANTHER" id="PTHR17224:SF1">
    <property type="entry name" value="PEPTIDYL-TRNA HYDROLASE"/>
    <property type="match status" value="1"/>
</dbReference>
<evidence type="ECO:0000256" key="5">
    <source>
        <dbReference type="ARBA" id="ARBA00038063"/>
    </source>
</evidence>
<keyword evidence="2" id="KW-0820">tRNA-binding</keyword>
<keyword evidence="7" id="KW-1185">Reference proteome</keyword>
<dbReference type="Proteomes" id="UP001480595">
    <property type="component" value="Unassembled WGS sequence"/>
</dbReference>
<dbReference type="PANTHER" id="PTHR17224">
    <property type="entry name" value="PEPTIDYL-TRNA HYDROLASE"/>
    <property type="match status" value="1"/>
</dbReference>
<dbReference type="InterPro" id="IPR018171">
    <property type="entry name" value="Pept_tRNA_hydro_CS"/>
</dbReference>
<dbReference type="PROSITE" id="PS01196">
    <property type="entry name" value="PEPT_TRNA_HYDROL_2"/>
    <property type="match status" value="1"/>
</dbReference>
<dbReference type="EC" id="3.1.1.29" evidence="1"/>
<evidence type="ECO:0000256" key="4">
    <source>
        <dbReference type="ARBA" id="ARBA00022884"/>
    </source>
</evidence>
<evidence type="ECO:0000256" key="2">
    <source>
        <dbReference type="ARBA" id="ARBA00022555"/>
    </source>
</evidence>
<name>A0ABR1X6I4_9PEZI</name>
<protein>
    <recommendedName>
        <fullName evidence="1">peptidyl-tRNA hydrolase</fullName>
        <ecNumber evidence="1">3.1.1.29</ecNumber>
    </recommendedName>
</protein>
<comment type="similarity">
    <text evidence="5">Belongs to the PTH family.</text>
</comment>
<evidence type="ECO:0000313" key="7">
    <source>
        <dbReference type="Proteomes" id="UP001480595"/>
    </source>
</evidence>
<dbReference type="EMBL" id="JAQQWL010000001">
    <property type="protein sequence ID" value="KAK8090974.1"/>
    <property type="molecule type" value="Genomic_DNA"/>
</dbReference>
<organism evidence="6 7">
    <name type="scientific">Apiospora phragmitis</name>
    <dbReference type="NCBI Taxonomy" id="2905665"/>
    <lineage>
        <taxon>Eukaryota</taxon>
        <taxon>Fungi</taxon>
        <taxon>Dikarya</taxon>
        <taxon>Ascomycota</taxon>
        <taxon>Pezizomycotina</taxon>
        <taxon>Sordariomycetes</taxon>
        <taxon>Xylariomycetidae</taxon>
        <taxon>Amphisphaeriales</taxon>
        <taxon>Apiosporaceae</taxon>
        <taxon>Apiospora</taxon>
    </lineage>
</organism>
<keyword evidence="4" id="KW-0694">RNA-binding</keyword>
<dbReference type="Gene3D" id="3.40.50.1470">
    <property type="entry name" value="Peptidyl-tRNA hydrolase"/>
    <property type="match status" value="1"/>
</dbReference>
<comment type="caution">
    <text evidence="6">The sequence shown here is derived from an EMBL/GenBank/DDBJ whole genome shotgun (WGS) entry which is preliminary data.</text>
</comment>
<dbReference type="InterPro" id="IPR001328">
    <property type="entry name" value="Pept_tRNA_hydro"/>
</dbReference>
<gene>
    <name evidence="6" type="ORF">PG994_000479</name>
</gene>
<dbReference type="RefSeq" id="XP_066722520.1">
    <property type="nucleotide sequence ID" value="XM_066851888.1"/>
</dbReference>
<reference evidence="6 7" key="1">
    <citation type="submission" date="2023-01" db="EMBL/GenBank/DDBJ databases">
        <title>Analysis of 21 Apiospora genomes using comparative genomics revels a genus with tremendous synthesis potential of carbohydrate active enzymes and secondary metabolites.</title>
        <authorList>
            <person name="Sorensen T."/>
        </authorList>
    </citation>
    <scope>NUCLEOTIDE SEQUENCE [LARGE SCALE GENOMIC DNA]</scope>
    <source>
        <strain evidence="6 7">CBS 135458</strain>
    </source>
</reference>
<accession>A0ABR1X6I4</accession>
<evidence type="ECO:0000256" key="1">
    <source>
        <dbReference type="ARBA" id="ARBA00013260"/>
    </source>
</evidence>
<dbReference type="Pfam" id="PF01195">
    <property type="entry name" value="Pept_tRNA_hydro"/>
    <property type="match status" value="1"/>
</dbReference>
<evidence type="ECO:0000256" key="3">
    <source>
        <dbReference type="ARBA" id="ARBA00022801"/>
    </source>
</evidence>
<sequence length="99" mass="10218">MNESGDAVAKAYRQYVSSAAAATRSQDDGWPTLVILHDEMELAPGQLKLGPGSASAKGHNGLKSMQQSLQSTGLGGRLTAKNGKFLRVGFGIGETGGVD</sequence>
<dbReference type="SUPFAM" id="SSF53178">
    <property type="entry name" value="Peptidyl-tRNA hydrolase-like"/>
    <property type="match status" value="1"/>
</dbReference>
<dbReference type="InterPro" id="IPR036416">
    <property type="entry name" value="Pept_tRNA_hydro_sf"/>
</dbReference>
<evidence type="ECO:0000313" key="6">
    <source>
        <dbReference type="EMBL" id="KAK8090974.1"/>
    </source>
</evidence>
<proteinExistence type="inferred from homology"/>
<dbReference type="GeneID" id="92084951"/>
<keyword evidence="3" id="KW-0378">Hydrolase</keyword>